<reference evidence="1" key="1">
    <citation type="journal article" date="2005" name="Plant Cell">
        <title>Evolution of DNA sequence nonhomologies among maize inbreds.</title>
        <authorList>
            <person name="Brunner S."/>
            <person name="Fengler K."/>
            <person name="Morgante M."/>
            <person name="Tingey S."/>
            <person name="Rafalski A."/>
        </authorList>
    </citation>
    <scope>NUCLEOTIDE SEQUENCE</scope>
</reference>
<organism evidence="1">
    <name type="scientific">Zea mays</name>
    <name type="common">Maize</name>
    <dbReference type="NCBI Taxonomy" id="4577"/>
    <lineage>
        <taxon>Eukaryota</taxon>
        <taxon>Viridiplantae</taxon>
        <taxon>Streptophyta</taxon>
        <taxon>Embryophyta</taxon>
        <taxon>Tracheophyta</taxon>
        <taxon>Spermatophyta</taxon>
        <taxon>Magnoliopsida</taxon>
        <taxon>Liliopsida</taxon>
        <taxon>Poales</taxon>
        <taxon>Poaceae</taxon>
        <taxon>PACMAD clade</taxon>
        <taxon>Panicoideae</taxon>
        <taxon>Andropogonodae</taxon>
        <taxon>Andropogoneae</taxon>
        <taxon>Tripsacinae</taxon>
        <taxon>Zea</taxon>
    </lineage>
</organism>
<dbReference type="PANTHER" id="PTHR48127">
    <property type="entry name" value="GRF-TYPE DOMAIN-CONTAINING PROTEIN"/>
    <property type="match status" value="1"/>
</dbReference>
<proteinExistence type="predicted"/>
<accession>Q5GAU8</accession>
<dbReference type="AlphaFoldDB" id="Q5GAU8"/>
<name>Q5GAU8_MAIZE</name>
<dbReference type="PANTHER" id="PTHR48127:SF1">
    <property type="entry name" value="ZINC FINGER GRF-TYPE DOMAIN-CONTAINING PROTEIN"/>
    <property type="match status" value="1"/>
</dbReference>
<dbReference type="EMBL" id="AY664414">
    <property type="protein sequence ID" value="AAV64192.1"/>
    <property type="molecule type" value="Genomic_DNA"/>
</dbReference>
<evidence type="ECO:0000313" key="1">
    <source>
        <dbReference type="EMBL" id="AAV64192.1"/>
    </source>
</evidence>
<gene>
    <name evidence="1" type="ORF">C9008</name>
</gene>
<dbReference type="ExpressionAtlas" id="Q5GAU8">
    <property type="expression patterns" value="baseline and differential"/>
</dbReference>
<protein>
    <submittedName>
        <fullName evidence="1">Uncharacterized protein</fullName>
    </submittedName>
</protein>
<sequence>MYREALWQKRGRPRELYPDVSSKDAHDPSKLPVPNCDCDKLAWMCNNDSFHCFRSTLRCFFQWIDGYDKFDPRYLLFANWLCGRTSHERFKRWVPPPPNPPPMTDAEKEVATERKMDLPPRCDCGDRAVIDEEYVLTQY</sequence>